<dbReference type="Pfam" id="PF25594">
    <property type="entry name" value="GldB_lipo"/>
    <property type="match status" value="1"/>
</dbReference>
<evidence type="ECO:0008006" key="4">
    <source>
        <dbReference type="Google" id="ProtNLM"/>
    </source>
</evidence>
<dbReference type="OrthoDB" id="6402335at2"/>
<dbReference type="EMBL" id="OCNH01000010">
    <property type="protein sequence ID" value="SOD99611.1"/>
    <property type="molecule type" value="Genomic_DNA"/>
</dbReference>
<evidence type="ECO:0000256" key="1">
    <source>
        <dbReference type="SAM" id="SignalP"/>
    </source>
</evidence>
<evidence type="ECO:0000313" key="3">
    <source>
        <dbReference type="Proteomes" id="UP000219452"/>
    </source>
</evidence>
<keyword evidence="1" id="KW-0732">Signal</keyword>
<feature type="chain" id="PRO_5012312601" description="DUF2268 domain-containing protein" evidence="1">
    <location>
        <begin position="19"/>
        <end position="319"/>
    </location>
</feature>
<keyword evidence="3" id="KW-1185">Reference proteome</keyword>
<name>A0A286GVT9_9BACT</name>
<proteinExistence type="predicted"/>
<sequence>MSRIVLIVLVCYTSLAFAQTKPVISTIDITNFWLAFDQVQNESDSAKAVAIIKSSYVDQATKGLHYFIQSRHFKPVEWYQMIKSYPKYLTSIRPNTLRLATQEVQFNEVLNHFAQLYPAFKQPSIYFCIGTLSTGGTTKNGQILIGTEILIGDSTSNASELPAFFKSLLYSSPTKMLYLVAHEAVHTQQKTHGYGMKTPLLGHALLEGSCDFMAELLLERPVDFLPYINYGKTKRQALWQQFSKDLYSTSSDTRDQWFYNSLDYPVGQGDLGYFIGYEIAKRYYLNARDKKKAIKDILSIDCNSPKKVKKFLAKSGFNG</sequence>
<gene>
    <name evidence="2" type="ORF">SAMN06269250_0074</name>
</gene>
<accession>A0A286GVT9</accession>
<reference evidence="3" key="1">
    <citation type="submission" date="2017-09" db="EMBL/GenBank/DDBJ databases">
        <authorList>
            <person name="Varghese N."/>
            <person name="Submissions S."/>
        </authorList>
    </citation>
    <scope>NUCLEOTIDE SEQUENCE [LARGE SCALE GENOMIC DNA]</scope>
    <source>
        <strain evidence="3">DSM 29961</strain>
    </source>
</reference>
<dbReference type="InterPro" id="IPR019853">
    <property type="entry name" value="GldB-like"/>
</dbReference>
<dbReference type="Proteomes" id="UP000219452">
    <property type="component" value="Unassembled WGS sequence"/>
</dbReference>
<protein>
    <recommendedName>
        <fullName evidence="4">DUF2268 domain-containing protein</fullName>
    </recommendedName>
</protein>
<organism evidence="2 3">
    <name type="scientific">Spirosoma fluviale</name>
    <dbReference type="NCBI Taxonomy" id="1597977"/>
    <lineage>
        <taxon>Bacteria</taxon>
        <taxon>Pseudomonadati</taxon>
        <taxon>Bacteroidota</taxon>
        <taxon>Cytophagia</taxon>
        <taxon>Cytophagales</taxon>
        <taxon>Cytophagaceae</taxon>
        <taxon>Spirosoma</taxon>
    </lineage>
</organism>
<dbReference type="AlphaFoldDB" id="A0A286GVT9"/>
<dbReference type="RefSeq" id="WP_097132009.1">
    <property type="nucleotide sequence ID" value="NZ_OCNH01000010.1"/>
</dbReference>
<feature type="signal peptide" evidence="1">
    <location>
        <begin position="1"/>
        <end position="18"/>
    </location>
</feature>
<evidence type="ECO:0000313" key="2">
    <source>
        <dbReference type="EMBL" id="SOD99611.1"/>
    </source>
</evidence>